<dbReference type="Proteomes" id="UP000481109">
    <property type="component" value="Unassembled WGS sequence"/>
</dbReference>
<feature type="region of interest" description="Disordered" evidence="1">
    <location>
        <begin position="44"/>
        <end position="66"/>
    </location>
</feature>
<dbReference type="EMBL" id="JAAKZW010000024">
    <property type="protein sequence ID" value="NGO75955.1"/>
    <property type="molecule type" value="Genomic_DNA"/>
</dbReference>
<name>A0A6G4XEJ2_9ACTN</name>
<feature type="compositionally biased region" description="Polar residues" evidence="1">
    <location>
        <begin position="50"/>
        <end position="66"/>
    </location>
</feature>
<protein>
    <submittedName>
        <fullName evidence="2">Uncharacterized protein</fullName>
    </submittedName>
</protein>
<dbReference type="AlphaFoldDB" id="A0A6G4XEJ2"/>
<evidence type="ECO:0000256" key="1">
    <source>
        <dbReference type="SAM" id="MobiDB-lite"/>
    </source>
</evidence>
<dbReference type="RefSeq" id="WP_165331466.1">
    <property type="nucleotide sequence ID" value="NZ_JAAKZW010000024.1"/>
</dbReference>
<organism evidence="2 3">
    <name type="scientific">Streptomyces mesophilus</name>
    <dbReference type="NCBI Taxonomy" id="1775132"/>
    <lineage>
        <taxon>Bacteria</taxon>
        <taxon>Bacillati</taxon>
        <taxon>Actinomycetota</taxon>
        <taxon>Actinomycetes</taxon>
        <taxon>Kitasatosporales</taxon>
        <taxon>Streptomycetaceae</taxon>
        <taxon>Streptomyces</taxon>
    </lineage>
</organism>
<sequence>MPLHIGSVTADVTVLDGELPLSERQLGQVAEAVLRLLAARERDRLRQRESTLISRSAQPSSPVKEG</sequence>
<reference evidence="2 3" key="1">
    <citation type="submission" date="2020-02" db="EMBL/GenBank/DDBJ databases">
        <title>Whole-genome analyses of novel actinobacteria.</title>
        <authorList>
            <person name="Sahin N."/>
            <person name="Tokatli A."/>
        </authorList>
    </citation>
    <scope>NUCLEOTIDE SEQUENCE [LARGE SCALE GENOMIC DNA]</scope>
    <source>
        <strain evidence="2 3">YC504</strain>
    </source>
</reference>
<evidence type="ECO:0000313" key="3">
    <source>
        <dbReference type="Proteomes" id="UP000481109"/>
    </source>
</evidence>
<accession>A0A6G4XEJ2</accession>
<keyword evidence="3" id="KW-1185">Reference proteome</keyword>
<comment type="caution">
    <text evidence="2">The sequence shown here is derived from an EMBL/GenBank/DDBJ whole genome shotgun (WGS) entry which is preliminary data.</text>
</comment>
<gene>
    <name evidence="2" type="ORF">G6045_09755</name>
</gene>
<proteinExistence type="predicted"/>
<evidence type="ECO:0000313" key="2">
    <source>
        <dbReference type="EMBL" id="NGO75955.1"/>
    </source>
</evidence>